<dbReference type="SUPFAM" id="SSF56672">
    <property type="entry name" value="DNA/RNA polymerases"/>
    <property type="match status" value="1"/>
</dbReference>
<dbReference type="PANTHER" id="PTHR11439:SF491">
    <property type="entry name" value="INTEGRASE CATALYTIC DOMAIN-CONTAINING PROTEIN"/>
    <property type="match status" value="1"/>
</dbReference>
<keyword evidence="5" id="KW-1185">Reference proteome</keyword>
<comment type="caution">
    <text evidence="4">The sequence shown here is derived from an EMBL/GenBank/DDBJ whole genome shotgun (WGS) entry which is preliminary data.</text>
</comment>
<protein>
    <submittedName>
        <fullName evidence="4">Retrovirus-related pol polyprotein from transposon TNT 1-94</fullName>
    </submittedName>
</protein>
<gene>
    <name evidence="4" type="ORF">Tco_0820035</name>
</gene>
<feature type="domain" description="Reverse transcriptase Ty1/copia-type" evidence="2">
    <location>
        <begin position="299"/>
        <end position="390"/>
    </location>
</feature>
<dbReference type="Pfam" id="PF07727">
    <property type="entry name" value="RVT_2"/>
    <property type="match status" value="1"/>
</dbReference>
<dbReference type="InterPro" id="IPR013103">
    <property type="entry name" value="RVT_2"/>
</dbReference>
<evidence type="ECO:0000313" key="4">
    <source>
        <dbReference type="EMBL" id="GJS98865.1"/>
    </source>
</evidence>
<feature type="compositionally biased region" description="Acidic residues" evidence="1">
    <location>
        <begin position="167"/>
        <end position="177"/>
    </location>
</feature>
<reference evidence="4" key="1">
    <citation type="journal article" date="2022" name="Int. J. Mol. Sci.">
        <title>Draft Genome of Tanacetum Coccineum: Genomic Comparison of Closely Related Tanacetum-Family Plants.</title>
        <authorList>
            <person name="Yamashiro T."/>
            <person name="Shiraishi A."/>
            <person name="Nakayama K."/>
            <person name="Satake H."/>
        </authorList>
    </citation>
    <scope>NUCLEOTIDE SEQUENCE</scope>
</reference>
<dbReference type="InterPro" id="IPR057670">
    <property type="entry name" value="SH3_retrovirus"/>
</dbReference>
<dbReference type="CDD" id="cd09272">
    <property type="entry name" value="RNase_HI_RT_Ty1"/>
    <property type="match status" value="1"/>
</dbReference>
<dbReference type="EMBL" id="BQNB010012077">
    <property type="protein sequence ID" value="GJS98865.1"/>
    <property type="molecule type" value="Genomic_DNA"/>
</dbReference>
<organism evidence="4 5">
    <name type="scientific">Tanacetum coccineum</name>
    <dbReference type="NCBI Taxonomy" id="301880"/>
    <lineage>
        <taxon>Eukaryota</taxon>
        <taxon>Viridiplantae</taxon>
        <taxon>Streptophyta</taxon>
        <taxon>Embryophyta</taxon>
        <taxon>Tracheophyta</taxon>
        <taxon>Spermatophyta</taxon>
        <taxon>Magnoliopsida</taxon>
        <taxon>eudicotyledons</taxon>
        <taxon>Gunneridae</taxon>
        <taxon>Pentapetalae</taxon>
        <taxon>asterids</taxon>
        <taxon>campanulids</taxon>
        <taxon>Asterales</taxon>
        <taxon>Asteraceae</taxon>
        <taxon>Asteroideae</taxon>
        <taxon>Anthemideae</taxon>
        <taxon>Anthemidinae</taxon>
        <taxon>Tanacetum</taxon>
    </lineage>
</organism>
<accession>A0ABQ5A8A1</accession>
<dbReference type="PANTHER" id="PTHR11439">
    <property type="entry name" value="GAG-POL-RELATED RETROTRANSPOSON"/>
    <property type="match status" value="1"/>
</dbReference>
<sequence>MVLSFVTESLSSYATESRIARHLTVVGTTQQTGLAERMNKTLMDKVRSPSTAIETKTHMEMWSGHPGYYRMLRVFGCVAYSHIKQGKLEPRAVKCVFLGYREGVKGYRLYRIDNESPKIVTSRNVVFNESVMYKDTLKDSGVGTDKSVEELQVEVELQELNNHTLEEDQTDQEDGNDVDARDQETDQTPDLTDYQLVRDKEPRTRTKPLRFQDESNMATYAFAAAEEEDTHEPLTYQEALAYEDSSRWKAVMEEEIDSLRKNKTWELVNHLVGQKLVSCKWLFKIKEGIEGVQKPSYKARSLEELIYMRQPPGYEQGNKVCLLKKSLYDLKQSPRQWYRRFNEYMMSNGFKHSSYDSCVYYRSYEPGDYIYILLYVDDMLIACKSKDEIGQWEIGLDAIEWALQAVVEGFPGKNHWEAVKWILKYLRGTTNVGLVYGTNRGNQVDITGFVDSDYARIQIKVEAKYMALTEAVKEAIWLRGLLEELGVELNIVAVNCHNQSAIHLSRNHVFHKMTKHINERYHLIRAVLEAKTVEVQHNVVDALMKVVPGLKLQHCLELLSVGICRN</sequence>
<feature type="domain" description="Retroviral polymerase SH3-like" evidence="3">
    <location>
        <begin position="77"/>
        <end position="138"/>
    </location>
</feature>
<evidence type="ECO:0000256" key="1">
    <source>
        <dbReference type="SAM" id="MobiDB-lite"/>
    </source>
</evidence>
<dbReference type="Pfam" id="PF25597">
    <property type="entry name" value="SH3_retrovirus"/>
    <property type="match status" value="1"/>
</dbReference>
<evidence type="ECO:0000259" key="3">
    <source>
        <dbReference type="Pfam" id="PF25597"/>
    </source>
</evidence>
<proteinExistence type="predicted"/>
<dbReference type="InterPro" id="IPR043502">
    <property type="entry name" value="DNA/RNA_pol_sf"/>
</dbReference>
<feature type="region of interest" description="Disordered" evidence="1">
    <location>
        <begin position="160"/>
        <end position="195"/>
    </location>
</feature>
<dbReference type="Proteomes" id="UP001151760">
    <property type="component" value="Unassembled WGS sequence"/>
</dbReference>
<evidence type="ECO:0000313" key="5">
    <source>
        <dbReference type="Proteomes" id="UP001151760"/>
    </source>
</evidence>
<reference evidence="4" key="2">
    <citation type="submission" date="2022-01" db="EMBL/GenBank/DDBJ databases">
        <authorList>
            <person name="Yamashiro T."/>
            <person name="Shiraishi A."/>
            <person name="Satake H."/>
            <person name="Nakayama K."/>
        </authorList>
    </citation>
    <scope>NUCLEOTIDE SEQUENCE</scope>
</reference>
<name>A0ABQ5A8A1_9ASTR</name>
<evidence type="ECO:0000259" key="2">
    <source>
        <dbReference type="Pfam" id="PF07727"/>
    </source>
</evidence>